<name>A0A8J1TC09_OWEFU</name>
<feature type="compositionally biased region" description="Polar residues" evidence="1">
    <location>
        <begin position="371"/>
        <end position="397"/>
    </location>
</feature>
<dbReference type="Proteomes" id="UP000749559">
    <property type="component" value="Unassembled WGS sequence"/>
</dbReference>
<dbReference type="EMBL" id="CAIIXF020000011">
    <property type="protein sequence ID" value="CAH1799720.1"/>
    <property type="molecule type" value="Genomic_DNA"/>
</dbReference>
<evidence type="ECO:0000313" key="3">
    <source>
        <dbReference type="Proteomes" id="UP000749559"/>
    </source>
</evidence>
<dbReference type="AlphaFoldDB" id="A0A8J1TC09"/>
<proteinExistence type="predicted"/>
<keyword evidence="3" id="KW-1185">Reference proteome</keyword>
<feature type="compositionally biased region" description="Polar residues" evidence="1">
    <location>
        <begin position="218"/>
        <end position="274"/>
    </location>
</feature>
<feature type="compositionally biased region" description="Basic and acidic residues" evidence="1">
    <location>
        <begin position="605"/>
        <end position="622"/>
    </location>
</feature>
<feature type="region of interest" description="Disordered" evidence="1">
    <location>
        <begin position="521"/>
        <end position="561"/>
    </location>
</feature>
<feature type="compositionally biased region" description="Basic residues" evidence="1">
    <location>
        <begin position="623"/>
        <end position="632"/>
    </location>
</feature>
<evidence type="ECO:0000256" key="1">
    <source>
        <dbReference type="SAM" id="MobiDB-lite"/>
    </source>
</evidence>
<protein>
    <submittedName>
        <fullName evidence="2">Uncharacterized protein</fullName>
    </submittedName>
</protein>
<accession>A0A8J1TC09</accession>
<feature type="region of interest" description="Disordered" evidence="1">
    <location>
        <begin position="579"/>
        <end position="659"/>
    </location>
</feature>
<comment type="caution">
    <text evidence="2">The sequence shown here is derived from an EMBL/GenBank/DDBJ whole genome shotgun (WGS) entry which is preliminary data.</text>
</comment>
<reference evidence="2" key="1">
    <citation type="submission" date="2022-03" db="EMBL/GenBank/DDBJ databases">
        <authorList>
            <person name="Martin C."/>
        </authorList>
    </citation>
    <scope>NUCLEOTIDE SEQUENCE</scope>
</reference>
<organism evidence="2 3">
    <name type="scientific">Owenia fusiformis</name>
    <name type="common">Polychaete worm</name>
    <dbReference type="NCBI Taxonomy" id="6347"/>
    <lineage>
        <taxon>Eukaryota</taxon>
        <taxon>Metazoa</taxon>
        <taxon>Spiralia</taxon>
        <taxon>Lophotrochozoa</taxon>
        <taxon>Annelida</taxon>
        <taxon>Polychaeta</taxon>
        <taxon>Sedentaria</taxon>
        <taxon>Canalipalpata</taxon>
        <taxon>Sabellida</taxon>
        <taxon>Oweniida</taxon>
        <taxon>Oweniidae</taxon>
        <taxon>Owenia</taxon>
    </lineage>
</organism>
<gene>
    <name evidence="2" type="ORF">OFUS_LOCUS23697</name>
</gene>
<evidence type="ECO:0000313" key="2">
    <source>
        <dbReference type="EMBL" id="CAH1799720.1"/>
    </source>
</evidence>
<sequence length="696" mass="78701">MTQRAIRRREIQKYHEGLSYSKSLPYIKLYALKRPAVFPEWINNQAVALKRPGSTPNINQGDFLDAYMNGVTPTKSDKYIIEKINSDYFNSSSPDKKYFVKKIEENGRVRGRRDTRLKRSLSELDLDTKNNNHLDLPVLKDLPKPNGVIKMESNKQRSANVVEEDDHELMFVEGKGFVKQLKHPTPNGNVKNTRELKSDTELMEDDFVTFHEHSVLNDSLNGNTGEIQKDMTQSNDNKNQQNGGLHISNTSNLNKRISQNNTNDLKPNSYQNGSVVIKDNDTVEGEDDPKIYPSVLSITTTAADSQTSQGDLRNRLMKYFGDLTKKSKMSRTKGRKPSVEIKCNVNIKPSSNGSVVINSSKTTDAINCTSPLQGNESVSLNTSTDENENLNESTASDDASVGVVSPCDVIIELPGLKRSRSSDSVLDKTQRDKPQRFSDYFKPIKIHQKFTSKPPRNLAHIAALEYQNIPLDVDNDVNNRKQKANKRLSGLFNMDRPKEEPAPVDPAIGEVRELRIESDEDINKKAKSKKNSQDAVPVQALRKLRKQKSVDDATKNSVSTPNVLDETFNKFKQHSYFQQIPKDTKKDKYSSKSVPKNLGQIFKSPKSERKDIKREKEKEKKNDKKNRGRRKTILNPIFFSSNKSPPPKPKKVRSTSADRMASYRILRDDCKDKPVSISFLSDSGITSPKARLVLLS</sequence>
<feature type="region of interest" description="Disordered" evidence="1">
    <location>
        <begin position="218"/>
        <end position="290"/>
    </location>
</feature>
<feature type="region of interest" description="Disordered" evidence="1">
    <location>
        <begin position="371"/>
        <end position="399"/>
    </location>
</feature>